<keyword evidence="5 12" id="KW-0999">Mitochondrion inner membrane</keyword>
<evidence type="ECO:0000256" key="10">
    <source>
        <dbReference type="ARBA" id="ARBA00023128"/>
    </source>
</evidence>
<evidence type="ECO:0000256" key="8">
    <source>
        <dbReference type="ARBA" id="ARBA00022989"/>
    </source>
</evidence>
<dbReference type="Proteomes" id="UP000298061">
    <property type="component" value="Unassembled WGS sequence"/>
</dbReference>
<evidence type="ECO:0000256" key="6">
    <source>
        <dbReference type="ARBA" id="ARBA00022927"/>
    </source>
</evidence>
<comment type="caution">
    <text evidence="13">The sequence shown here is derived from an EMBL/GenBank/DDBJ whole genome shotgun (WGS) entry which is preliminary data.</text>
</comment>
<evidence type="ECO:0000256" key="9">
    <source>
        <dbReference type="ARBA" id="ARBA00023010"/>
    </source>
</evidence>
<organism evidence="13 14">
    <name type="scientific">Hericium alpestre</name>
    <dbReference type="NCBI Taxonomy" id="135208"/>
    <lineage>
        <taxon>Eukaryota</taxon>
        <taxon>Fungi</taxon>
        <taxon>Dikarya</taxon>
        <taxon>Basidiomycota</taxon>
        <taxon>Agaricomycotina</taxon>
        <taxon>Agaricomycetes</taxon>
        <taxon>Russulales</taxon>
        <taxon>Hericiaceae</taxon>
        <taxon>Hericium</taxon>
    </lineage>
</organism>
<evidence type="ECO:0000256" key="4">
    <source>
        <dbReference type="ARBA" id="ARBA00022692"/>
    </source>
</evidence>
<name>A0A4Z0A3Z2_9AGAM</name>
<protein>
    <recommendedName>
        <fullName evidence="12">Presequence translocated-associated motor subunit PAM17</fullName>
    </recommendedName>
</protein>
<accession>A0A4Z0A3Z2</accession>
<evidence type="ECO:0000256" key="1">
    <source>
        <dbReference type="ARBA" id="ARBA00004448"/>
    </source>
</evidence>
<keyword evidence="10 12" id="KW-0496">Mitochondrion</keyword>
<keyword evidence="6 12" id="KW-0653">Protein transport</keyword>
<dbReference type="PANTHER" id="PTHR28021:SF1">
    <property type="entry name" value="PRESEQUENCE TRANSLOCATED-ASSOCIATED MOTOR SUBUNIT PAM17, MITOCHONDRIAL"/>
    <property type="match status" value="1"/>
</dbReference>
<evidence type="ECO:0000256" key="11">
    <source>
        <dbReference type="ARBA" id="ARBA00023136"/>
    </source>
</evidence>
<dbReference type="Pfam" id="PF08566">
    <property type="entry name" value="Pam17"/>
    <property type="match status" value="1"/>
</dbReference>
<sequence>MATSLQRSLARSFACSSRSSTIFKLNANSPARVFSRSKTTSASQGQKETLPWAEYLAIRKGKRRWEMALTIPCMAAGFVGGATYFGSLEMDATKPIMGIDPLFFFGGATLSCIGQ</sequence>
<comment type="caution">
    <text evidence="12">Lacks conserved residue(s) required for the propagation of feature annotation.</text>
</comment>
<dbReference type="AlphaFoldDB" id="A0A4Z0A3Z2"/>
<evidence type="ECO:0000256" key="2">
    <source>
        <dbReference type="ARBA" id="ARBA00006837"/>
    </source>
</evidence>
<dbReference type="STRING" id="135208.A0A4Z0A3Z2"/>
<gene>
    <name evidence="13" type="ORF">EWM64_g2574</name>
</gene>
<evidence type="ECO:0000313" key="14">
    <source>
        <dbReference type="Proteomes" id="UP000298061"/>
    </source>
</evidence>
<evidence type="ECO:0000256" key="12">
    <source>
        <dbReference type="RuleBase" id="RU367146"/>
    </source>
</evidence>
<keyword evidence="3 12" id="KW-0813">Transport</keyword>
<evidence type="ECO:0000256" key="3">
    <source>
        <dbReference type="ARBA" id="ARBA00022448"/>
    </source>
</evidence>
<comment type="subcellular location">
    <subcellularLocation>
        <location evidence="1 12">Mitochondrion inner membrane</location>
        <topology evidence="1 12">Multi-pass membrane protein</topology>
    </subcellularLocation>
</comment>
<keyword evidence="11 12" id="KW-0472">Membrane</keyword>
<evidence type="ECO:0000256" key="7">
    <source>
        <dbReference type="ARBA" id="ARBA00022946"/>
    </source>
</evidence>
<proteinExistence type="inferred from homology"/>
<keyword evidence="9 12" id="KW-0811">Translocation</keyword>
<dbReference type="InterPro" id="IPR013875">
    <property type="entry name" value="Pam17"/>
</dbReference>
<keyword evidence="4 12" id="KW-0812">Transmembrane</keyword>
<comment type="similarity">
    <text evidence="2 12">Belongs to the PAM17 family.</text>
</comment>
<keyword evidence="8 12" id="KW-1133">Transmembrane helix</keyword>
<dbReference type="GO" id="GO:0030150">
    <property type="term" value="P:protein import into mitochondrial matrix"/>
    <property type="evidence" value="ECO:0007669"/>
    <property type="project" value="UniProtKB-UniRule"/>
</dbReference>
<comment type="subunit">
    <text evidence="12">Component of the PAM complex.</text>
</comment>
<dbReference type="OrthoDB" id="5970083at2759"/>
<evidence type="ECO:0000256" key="5">
    <source>
        <dbReference type="ARBA" id="ARBA00022792"/>
    </source>
</evidence>
<keyword evidence="14" id="KW-1185">Reference proteome</keyword>
<dbReference type="GO" id="GO:0001405">
    <property type="term" value="C:PAM complex, Tim23 associated import motor"/>
    <property type="evidence" value="ECO:0007669"/>
    <property type="project" value="UniProtKB-UniRule"/>
</dbReference>
<dbReference type="EMBL" id="SFCI01000212">
    <property type="protein sequence ID" value="TFY81435.1"/>
    <property type="molecule type" value="Genomic_DNA"/>
</dbReference>
<evidence type="ECO:0000313" key="13">
    <source>
        <dbReference type="EMBL" id="TFY81435.1"/>
    </source>
</evidence>
<feature type="transmembrane region" description="Helical" evidence="12">
    <location>
        <begin position="67"/>
        <end position="87"/>
    </location>
</feature>
<reference evidence="13 14" key="1">
    <citation type="submission" date="2019-02" db="EMBL/GenBank/DDBJ databases">
        <title>Genome sequencing of the rare red list fungi Hericium alpestre (H. flagellum).</title>
        <authorList>
            <person name="Buettner E."/>
            <person name="Kellner H."/>
        </authorList>
    </citation>
    <scope>NUCLEOTIDE SEQUENCE [LARGE SCALE GENOMIC DNA]</scope>
    <source>
        <strain evidence="13 14">DSM 108284</strain>
    </source>
</reference>
<keyword evidence="7" id="KW-0809">Transit peptide</keyword>
<dbReference type="PANTHER" id="PTHR28021">
    <property type="entry name" value="PRESEQUENCE TRANSLOCATED-ASSOCIATED MOTOR SUBUNIT PAM17, MITOCHONDRIAL"/>
    <property type="match status" value="1"/>
</dbReference>
<comment type="function">
    <text evidence="12">Component of the PAM complex, a complex required for the translocation of transit peptide-containing proteins from the inner membrane into the mitochondrial matrix in an ATP-dependent manner.</text>
</comment>